<dbReference type="EMBL" id="JANQDX010000006">
    <property type="protein sequence ID" value="KAL0923343.1"/>
    <property type="molecule type" value="Genomic_DNA"/>
</dbReference>
<dbReference type="Proteomes" id="UP001552299">
    <property type="component" value="Unassembled WGS sequence"/>
</dbReference>
<reference evidence="1 2" key="1">
    <citation type="journal article" date="2024" name="Plant Biotechnol. J.">
        <title>Dendrobium thyrsiflorum genome and its molecular insights into genes involved in important horticultural traits.</title>
        <authorList>
            <person name="Chen B."/>
            <person name="Wang J.Y."/>
            <person name="Zheng P.J."/>
            <person name="Li K.L."/>
            <person name="Liang Y.M."/>
            <person name="Chen X.F."/>
            <person name="Zhang C."/>
            <person name="Zhao X."/>
            <person name="He X."/>
            <person name="Zhang G.Q."/>
            <person name="Liu Z.J."/>
            <person name="Xu Q."/>
        </authorList>
    </citation>
    <scope>NUCLEOTIDE SEQUENCE [LARGE SCALE GENOMIC DNA]</scope>
    <source>
        <strain evidence="1">GZMU011</strain>
    </source>
</reference>
<organism evidence="1 2">
    <name type="scientific">Dendrobium thyrsiflorum</name>
    <name type="common">Pinecone-like raceme dendrobium</name>
    <name type="synonym">Orchid</name>
    <dbReference type="NCBI Taxonomy" id="117978"/>
    <lineage>
        <taxon>Eukaryota</taxon>
        <taxon>Viridiplantae</taxon>
        <taxon>Streptophyta</taxon>
        <taxon>Embryophyta</taxon>
        <taxon>Tracheophyta</taxon>
        <taxon>Spermatophyta</taxon>
        <taxon>Magnoliopsida</taxon>
        <taxon>Liliopsida</taxon>
        <taxon>Asparagales</taxon>
        <taxon>Orchidaceae</taxon>
        <taxon>Epidendroideae</taxon>
        <taxon>Malaxideae</taxon>
        <taxon>Dendrobiinae</taxon>
        <taxon>Dendrobium</taxon>
    </lineage>
</organism>
<evidence type="ECO:0000313" key="2">
    <source>
        <dbReference type="Proteomes" id="UP001552299"/>
    </source>
</evidence>
<protein>
    <submittedName>
        <fullName evidence="1">Uncharacterized protein</fullName>
    </submittedName>
</protein>
<sequence>MKDDYHVVRLGSFDDVPCLPDRKLRHFDRKQNRNPLAVRLLRLLRCCSTSLQSTTFLPVEIGSSDILIGPTTGAALCEVNFPPFRVLPPAPPSLSDAAPPTTFPSRRIGRTTGTRRLRSNFLPPAFFSGAAPPIPVLSDAAPSTTSLPVRSEGGDGSLLPAKGRERALLSPCPSPRSVCRHRRPCPDTAVAHDSYTGKKGTNLFSTFVSSRSTAYTRISLRGGKGTRCDAYDEASKYLPDQYKFVLDVRVEPVNRLYTKCVAVLVAKRVIQKSLFRCSRWTGKPPIRALLQRCGMGNRCDAYNEKGIFISTRLRGNDCASFRQEIVLLRPIPINKHDPFVDNNSGCTREDPCGHKSIQRPSRPIIEKIHQSKSEAYDEPDPPSLRVRTWHVSSTRWFRHPNGTTPMVLPPNGTVDSRAHRLLDLY</sequence>
<gene>
    <name evidence="1" type="ORF">M5K25_007397</name>
</gene>
<keyword evidence="2" id="KW-1185">Reference proteome</keyword>
<dbReference type="AlphaFoldDB" id="A0ABD0VE96"/>
<name>A0ABD0VE96_DENTH</name>
<accession>A0ABD0VE96</accession>
<proteinExistence type="predicted"/>
<comment type="caution">
    <text evidence="1">The sequence shown here is derived from an EMBL/GenBank/DDBJ whole genome shotgun (WGS) entry which is preliminary data.</text>
</comment>
<evidence type="ECO:0000313" key="1">
    <source>
        <dbReference type="EMBL" id="KAL0923343.1"/>
    </source>
</evidence>